<dbReference type="InterPro" id="IPR036188">
    <property type="entry name" value="FAD/NAD-bd_sf"/>
</dbReference>
<dbReference type="EC" id="1.8.1.9" evidence="7"/>
<reference evidence="10" key="2">
    <citation type="submission" date="2022-08" db="EMBL/GenBank/DDBJ databases">
        <title>Novel sulphate-reducing endosymbionts in the free-living metamonad Anaeramoeba.</title>
        <authorList>
            <person name="Jerlstrom-Hultqvist J."/>
            <person name="Cepicka I."/>
            <person name="Gallot-Lavallee L."/>
            <person name="Salas-Leiva D."/>
            <person name="Curtis B.A."/>
            <person name="Zahonova K."/>
            <person name="Pipaliya S."/>
            <person name="Dacks J."/>
            <person name="Roger A.J."/>
        </authorList>
    </citation>
    <scope>NUCLEOTIDE SEQUENCE</scope>
    <source>
        <strain evidence="10">Busselton2</strain>
    </source>
</reference>
<dbReference type="InterPro" id="IPR050097">
    <property type="entry name" value="Ferredoxin-NADP_redctase_2"/>
</dbReference>
<keyword evidence="4 7" id="KW-0560">Oxidoreductase</keyword>
<gene>
    <name evidence="10" type="ORF">M0812_01288</name>
    <name evidence="11" type="ORF">M0813_27851</name>
</gene>
<keyword evidence="5" id="KW-1015">Disulfide bond</keyword>
<dbReference type="Proteomes" id="UP001150062">
    <property type="component" value="Unassembled WGS sequence"/>
</dbReference>
<evidence type="ECO:0000313" key="10">
    <source>
        <dbReference type="EMBL" id="KAJ3448803.1"/>
    </source>
</evidence>
<keyword evidence="6 7" id="KW-0676">Redox-active center</keyword>
<evidence type="ECO:0000256" key="8">
    <source>
        <dbReference type="RuleBase" id="RU003881"/>
    </source>
</evidence>
<dbReference type="GO" id="GO:0019430">
    <property type="term" value="P:removal of superoxide radicals"/>
    <property type="evidence" value="ECO:0007669"/>
    <property type="project" value="UniProtKB-UniRule"/>
</dbReference>
<dbReference type="AlphaFoldDB" id="A0AAV8A8H1"/>
<dbReference type="SUPFAM" id="SSF51905">
    <property type="entry name" value="FAD/NAD(P)-binding domain"/>
    <property type="match status" value="1"/>
</dbReference>
<evidence type="ECO:0000256" key="6">
    <source>
        <dbReference type="ARBA" id="ARBA00023284"/>
    </source>
</evidence>
<feature type="domain" description="FAD/NAD(P)-binding" evidence="9">
    <location>
        <begin position="19"/>
        <end position="305"/>
    </location>
</feature>
<sequence length="321" mass="35493">MKKTYNIEEFDFTNAIKRNVIIIGSGPAGLTAGIYTARAGLKPLLIRGNEPGGQLVTTTDVENYSGWKGTGPELMMKMEEQCEEQGCELIYGTVKAVDFSKRPFKILAYPDKTFIADAVIIATGASARWLGIESEKKLQNRGISGCATCDGPMYRQENVCVIGGGDVALEDAMFLTRFCPKVHLIHRRDKLRASKAMQKKAMQKENIIWEWNSVVEEFVGDEDLEGVKIKDVKTGEFKTLDVKGAFLAIGHSPNTTIFKGQVDLNDHNYIKTKPNCTYTSVEGVFACGDVMDWVYRQAATSVGSGCMAAIDCERWLAEQEN</sequence>
<comment type="caution">
    <text evidence="10">The sequence shown here is derived from an EMBL/GenBank/DDBJ whole genome shotgun (WGS) entry which is preliminary data.</text>
</comment>
<evidence type="ECO:0000256" key="3">
    <source>
        <dbReference type="ARBA" id="ARBA00022827"/>
    </source>
</evidence>
<evidence type="ECO:0000313" key="12">
    <source>
        <dbReference type="Proteomes" id="UP001146793"/>
    </source>
</evidence>
<dbReference type="GO" id="GO:0004791">
    <property type="term" value="F:thioredoxin-disulfide reductase (NADPH) activity"/>
    <property type="evidence" value="ECO:0007669"/>
    <property type="project" value="UniProtKB-UniRule"/>
</dbReference>
<name>A0AAV8A8H1_9EUKA</name>
<dbReference type="InterPro" id="IPR008255">
    <property type="entry name" value="Pyr_nucl-diS_OxRdtase_2_AS"/>
</dbReference>
<evidence type="ECO:0000256" key="5">
    <source>
        <dbReference type="ARBA" id="ARBA00023157"/>
    </source>
</evidence>
<reference evidence="11" key="1">
    <citation type="submission" date="2022-08" db="EMBL/GenBank/DDBJ databases">
        <title>Novel sulfate-reducing endosymbionts in the free-living metamonad Anaeramoeba.</title>
        <authorList>
            <person name="Jerlstrom-Hultqvist J."/>
            <person name="Cepicka I."/>
            <person name="Gallot-Lavallee L."/>
            <person name="Salas-Leiva D."/>
            <person name="Curtis B.A."/>
            <person name="Zahonova K."/>
            <person name="Pipaliya S."/>
            <person name="Dacks J."/>
            <person name="Roger A.J."/>
        </authorList>
    </citation>
    <scope>NUCLEOTIDE SEQUENCE</scope>
    <source>
        <strain evidence="11">Schooner1</strain>
    </source>
</reference>
<evidence type="ECO:0000256" key="4">
    <source>
        <dbReference type="ARBA" id="ARBA00023002"/>
    </source>
</evidence>
<evidence type="ECO:0000313" key="11">
    <source>
        <dbReference type="EMBL" id="KAJ6236464.1"/>
    </source>
</evidence>
<accession>A0AAV8A8H1</accession>
<comment type="similarity">
    <text evidence="1 7">Belongs to the class-II pyridine nucleotide-disulfide oxidoreductase family.</text>
</comment>
<dbReference type="Proteomes" id="UP001146793">
    <property type="component" value="Unassembled WGS sequence"/>
</dbReference>
<dbReference type="PRINTS" id="PR00368">
    <property type="entry name" value="FADPNR"/>
</dbReference>
<keyword evidence="2 7" id="KW-0285">Flavoprotein</keyword>
<proteinExistence type="inferred from homology"/>
<dbReference type="NCBIfam" id="TIGR01292">
    <property type="entry name" value="TRX_reduct"/>
    <property type="match status" value="1"/>
</dbReference>
<comment type="catalytic activity">
    <reaction evidence="7">
        <text>[thioredoxin]-dithiol + NADP(+) = [thioredoxin]-disulfide + NADPH + H(+)</text>
        <dbReference type="Rhea" id="RHEA:20345"/>
        <dbReference type="Rhea" id="RHEA-COMP:10698"/>
        <dbReference type="Rhea" id="RHEA-COMP:10700"/>
        <dbReference type="ChEBI" id="CHEBI:15378"/>
        <dbReference type="ChEBI" id="CHEBI:29950"/>
        <dbReference type="ChEBI" id="CHEBI:50058"/>
        <dbReference type="ChEBI" id="CHEBI:57783"/>
        <dbReference type="ChEBI" id="CHEBI:58349"/>
        <dbReference type="EC" id="1.8.1.9"/>
    </reaction>
</comment>
<dbReference type="Gene3D" id="3.50.50.60">
    <property type="entry name" value="FAD/NAD(P)-binding domain"/>
    <property type="match status" value="2"/>
</dbReference>
<evidence type="ECO:0000256" key="1">
    <source>
        <dbReference type="ARBA" id="ARBA00009333"/>
    </source>
</evidence>
<dbReference type="EMBL" id="JAOAOG010000243">
    <property type="protein sequence ID" value="KAJ6236464.1"/>
    <property type="molecule type" value="Genomic_DNA"/>
</dbReference>
<dbReference type="EMBL" id="JANTQA010000015">
    <property type="protein sequence ID" value="KAJ3448803.1"/>
    <property type="molecule type" value="Genomic_DNA"/>
</dbReference>
<evidence type="ECO:0000256" key="7">
    <source>
        <dbReference type="RuleBase" id="RU003880"/>
    </source>
</evidence>
<dbReference type="GO" id="GO:0005737">
    <property type="term" value="C:cytoplasm"/>
    <property type="evidence" value="ECO:0007669"/>
    <property type="project" value="InterPro"/>
</dbReference>
<evidence type="ECO:0000259" key="9">
    <source>
        <dbReference type="Pfam" id="PF07992"/>
    </source>
</evidence>
<dbReference type="PRINTS" id="PR00469">
    <property type="entry name" value="PNDRDTASEII"/>
</dbReference>
<dbReference type="InterPro" id="IPR023753">
    <property type="entry name" value="FAD/NAD-binding_dom"/>
</dbReference>
<keyword evidence="13" id="KW-1185">Reference proteome</keyword>
<dbReference type="Pfam" id="PF07992">
    <property type="entry name" value="Pyr_redox_2"/>
    <property type="match status" value="1"/>
</dbReference>
<keyword evidence="8" id="KW-0521">NADP</keyword>
<organism evidence="10 12">
    <name type="scientific">Anaeramoeba flamelloides</name>
    <dbReference type="NCBI Taxonomy" id="1746091"/>
    <lineage>
        <taxon>Eukaryota</taxon>
        <taxon>Metamonada</taxon>
        <taxon>Anaeramoebidae</taxon>
        <taxon>Anaeramoeba</taxon>
    </lineage>
</organism>
<evidence type="ECO:0000256" key="2">
    <source>
        <dbReference type="ARBA" id="ARBA00022630"/>
    </source>
</evidence>
<dbReference type="PROSITE" id="PS00573">
    <property type="entry name" value="PYRIDINE_REDOX_2"/>
    <property type="match status" value="1"/>
</dbReference>
<dbReference type="InterPro" id="IPR005982">
    <property type="entry name" value="Thioredox_Rdtase"/>
</dbReference>
<protein>
    <recommendedName>
        <fullName evidence="7">Thioredoxin reductase</fullName>
        <ecNumber evidence="7">1.8.1.9</ecNumber>
    </recommendedName>
</protein>
<keyword evidence="3 7" id="KW-0274">FAD</keyword>
<evidence type="ECO:0000313" key="13">
    <source>
        <dbReference type="Proteomes" id="UP001150062"/>
    </source>
</evidence>
<dbReference type="PANTHER" id="PTHR48105">
    <property type="entry name" value="THIOREDOXIN REDUCTASE 1-RELATED-RELATED"/>
    <property type="match status" value="1"/>
</dbReference>
<comment type="cofactor">
    <cofactor evidence="8">
        <name>FAD</name>
        <dbReference type="ChEBI" id="CHEBI:57692"/>
    </cofactor>
    <text evidence="8">Binds 1 FAD per subunit.</text>
</comment>
<comment type="subunit">
    <text evidence="7">Homodimer.</text>
</comment>